<evidence type="ECO:0000313" key="3">
    <source>
        <dbReference type="Proteomes" id="UP000216024"/>
    </source>
</evidence>
<dbReference type="PANTHER" id="PTHR37817:SF1">
    <property type="entry name" value="N-ACETYLTRANSFERASE EIS"/>
    <property type="match status" value="1"/>
</dbReference>
<dbReference type="AlphaFoldDB" id="A0A267MK41"/>
<keyword evidence="3" id="KW-1185">Reference proteome</keyword>
<evidence type="ECO:0000259" key="1">
    <source>
        <dbReference type="PROSITE" id="PS51186"/>
    </source>
</evidence>
<name>A0A267MK41_9FIRM</name>
<dbReference type="OrthoDB" id="9768284at2"/>
<sequence length="391" mass="45869">MKISLLNKNDKEKAKSLWGYAFETDEPFYSWYFDNVYDENNCVGIYDDELVSYLQLNPYNLKLNNNIFPCSYVVGVISAPEYRNKGAMKKLLPKALEEMNNKGHAISILMPFDTKFYSTYGWELSYSQLKYHVPIDVIKGLKNKSGDFKKVKIGSSTDSLNEIYESYLCKYNGYVKRDNIEWEYIMREIDSYGGYMYLLTIDNKPCGYIFYYIENKTLNIREMAYTNLEGMGALFNFIYSHTSQVKYVDWPAPIGDNLYLFIKDTIKPEFTNDIRVHPFMCTRVINVKNAIENCIFENDAEFIFTVDDTYAPWNNHTYKVIVNDTKAKVIMIDPIHSQFSCNINTFSQLFFGSIDIYEAIFLNKVNVTDESGIHEFNKVFYKKNNFINEYF</sequence>
<dbReference type="InterPro" id="IPR041380">
    <property type="entry name" value="Acetyltransf_17"/>
</dbReference>
<accession>A0A267MK41</accession>
<dbReference type="Gene3D" id="3.40.630.30">
    <property type="match status" value="2"/>
</dbReference>
<dbReference type="GO" id="GO:0030649">
    <property type="term" value="P:aminoglycoside antibiotic catabolic process"/>
    <property type="evidence" value="ECO:0007669"/>
    <property type="project" value="TreeGrafter"/>
</dbReference>
<dbReference type="InterPro" id="IPR016181">
    <property type="entry name" value="Acyl_CoA_acyltransferase"/>
</dbReference>
<comment type="caution">
    <text evidence="2">The sequence shown here is derived from an EMBL/GenBank/DDBJ whole genome shotgun (WGS) entry which is preliminary data.</text>
</comment>
<dbReference type="SUPFAM" id="SSF55729">
    <property type="entry name" value="Acyl-CoA N-acyltransferases (Nat)"/>
    <property type="match status" value="1"/>
</dbReference>
<dbReference type="PANTHER" id="PTHR37817">
    <property type="entry name" value="N-ACETYLTRANSFERASE EIS"/>
    <property type="match status" value="1"/>
</dbReference>
<dbReference type="Pfam" id="PF17668">
    <property type="entry name" value="Acetyltransf_17"/>
    <property type="match status" value="1"/>
</dbReference>
<gene>
    <name evidence="2" type="ORF">CCE28_08390</name>
</gene>
<dbReference type="Gene3D" id="3.30.1050.10">
    <property type="entry name" value="SCP2 sterol-binding domain"/>
    <property type="match status" value="1"/>
</dbReference>
<dbReference type="EMBL" id="NIBG01000005">
    <property type="protein sequence ID" value="PAB59961.1"/>
    <property type="molecule type" value="Genomic_DNA"/>
</dbReference>
<dbReference type="PROSITE" id="PS51186">
    <property type="entry name" value="GNAT"/>
    <property type="match status" value="1"/>
</dbReference>
<dbReference type="SUPFAM" id="SSF55718">
    <property type="entry name" value="SCP-like"/>
    <property type="match status" value="1"/>
</dbReference>
<organism evidence="2 3">
    <name type="scientific">Anaeromicrobium sediminis</name>
    <dbReference type="NCBI Taxonomy" id="1478221"/>
    <lineage>
        <taxon>Bacteria</taxon>
        <taxon>Bacillati</taxon>
        <taxon>Bacillota</taxon>
        <taxon>Clostridia</taxon>
        <taxon>Peptostreptococcales</taxon>
        <taxon>Thermotaleaceae</taxon>
        <taxon>Anaeromicrobium</taxon>
    </lineage>
</organism>
<dbReference type="Proteomes" id="UP000216024">
    <property type="component" value="Unassembled WGS sequence"/>
</dbReference>
<dbReference type="InterPro" id="IPR000182">
    <property type="entry name" value="GNAT_dom"/>
</dbReference>
<reference evidence="2 3" key="1">
    <citation type="submission" date="2017-06" db="EMBL/GenBank/DDBJ databases">
        <title>Draft genome sequence of anaerobic fermentative bacterium Anaeromicrobium sediminis DY2726D isolated from West Pacific Ocean sediments.</title>
        <authorList>
            <person name="Zeng X."/>
        </authorList>
    </citation>
    <scope>NUCLEOTIDE SEQUENCE [LARGE SCALE GENOMIC DNA]</scope>
    <source>
        <strain evidence="2 3">DY2726D</strain>
    </source>
</reference>
<dbReference type="Pfam" id="PF13527">
    <property type="entry name" value="Acetyltransf_9"/>
    <property type="match status" value="1"/>
</dbReference>
<feature type="domain" description="N-acetyltransferase" evidence="1">
    <location>
        <begin position="1"/>
        <end position="144"/>
    </location>
</feature>
<dbReference type="GO" id="GO:0034069">
    <property type="term" value="F:aminoglycoside N-acetyltransferase activity"/>
    <property type="evidence" value="ECO:0007669"/>
    <property type="project" value="TreeGrafter"/>
</dbReference>
<proteinExistence type="predicted"/>
<evidence type="ECO:0000313" key="2">
    <source>
        <dbReference type="EMBL" id="PAB59961.1"/>
    </source>
</evidence>
<dbReference type="InterPro" id="IPR036527">
    <property type="entry name" value="SCP2_sterol-bd_dom_sf"/>
</dbReference>
<dbReference type="RefSeq" id="WP_095132899.1">
    <property type="nucleotide sequence ID" value="NZ_NIBG01000005.1"/>
</dbReference>
<dbReference type="Pfam" id="PF13530">
    <property type="entry name" value="SCP2_2"/>
    <property type="match status" value="1"/>
</dbReference>
<dbReference type="InterPro" id="IPR051554">
    <property type="entry name" value="Acetyltransferase_Eis"/>
</dbReference>
<dbReference type="InterPro" id="IPR025559">
    <property type="entry name" value="Eis_dom"/>
</dbReference>
<protein>
    <recommendedName>
        <fullName evidence="1">N-acetyltransferase domain-containing protein</fullName>
    </recommendedName>
</protein>